<dbReference type="GO" id="GO:0016616">
    <property type="term" value="F:oxidoreductase activity, acting on the CH-OH group of donors, NAD or NADP as acceptor"/>
    <property type="evidence" value="ECO:0007669"/>
    <property type="project" value="TreeGrafter"/>
</dbReference>
<keyword evidence="5" id="KW-1185">Reference proteome</keyword>
<dbReference type="Gene3D" id="3.40.50.720">
    <property type="entry name" value="NAD(P)-binding Rossmann-like Domain"/>
    <property type="match status" value="1"/>
</dbReference>
<evidence type="ECO:0000313" key="4">
    <source>
        <dbReference type="EMBL" id="KAG2213095.1"/>
    </source>
</evidence>
<dbReference type="AlphaFoldDB" id="A0A8H7VAB6"/>
<dbReference type="PRINTS" id="PR00080">
    <property type="entry name" value="SDRFAMILY"/>
</dbReference>
<evidence type="ECO:0000256" key="3">
    <source>
        <dbReference type="ARBA" id="ARBA00023002"/>
    </source>
</evidence>
<evidence type="ECO:0000256" key="2">
    <source>
        <dbReference type="ARBA" id="ARBA00022857"/>
    </source>
</evidence>
<name>A0A8H7VAB6_9FUNG</name>
<comment type="caution">
    <text evidence="4">The sequence shown here is derived from an EMBL/GenBank/DDBJ whole genome shotgun (WGS) entry which is preliminary data.</text>
</comment>
<dbReference type="PROSITE" id="PS00061">
    <property type="entry name" value="ADH_SHORT"/>
    <property type="match status" value="1"/>
</dbReference>
<dbReference type="Proteomes" id="UP000603453">
    <property type="component" value="Unassembled WGS sequence"/>
</dbReference>
<dbReference type="InterPro" id="IPR036291">
    <property type="entry name" value="NAD(P)-bd_dom_sf"/>
</dbReference>
<organism evidence="4 5">
    <name type="scientific">Mucor saturninus</name>
    <dbReference type="NCBI Taxonomy" id="64648"/>
    <lineage>
        <taxon>Eukaryota</taxon>
        <taxon>Fungi</taxon>
        <taxon>Fungi incertae sedis</taxon>
        <taxon>Mucoromycota</taxon>
        <taxon>Mucoromycotina</taxon>
        <taxon>Mucoromycetes</taxon>
        <taxon>Mucorales</taxon>
        <taxon>Mucorineae</taxon>
        <taxon>Mucoraceae</taxon>
        <taxon>Mucor</taxon>
    </lineage>
</organism>
<keyword evidence="2" id="KW-0521">NADP</keyword>
<dbReference type="SUPFAM" id="SSF51735">
    <property type="entry name" value="NAD(P)-binding Rossmann-fold domains"/>
    <property type="match status" value="1"/>
</dbReference>
<comment type="similarity">
    <text evidence="1">Belongs to the short-chain dehydrogenases/reductases (SDR) family.</text>
</comment>
<dbReference type="OrthoDB" id="294295at2759"/>
<dbReference type="PANTHER" id="PTHR42760">
    <property type="entry name" value="SHORT-CHAIN DEHYDROGENASES/REDUCTASES FAMILY MEMBER"/>
    <property type="match status" value="1"/>
</dbReference>
<protein>
    <recommendedName>
        <fullName evidence="6">2-deoxy-D-gluconate 3-dehydrogenase</fullName>
    </recommendedName>
</protein>
<evidence type="ECO:0008006" key="6">
    <source>
        <dbReference type="Google" id="ProtNLM"/>
    </source>
</evidence>
<proteinExistence type="inferred from homology"/>
<reference evidence="4" key="1">
    <citation type="submission" date="2020-12" db="EMBL/GenBank/DDBJ databases">
        <title>Metabolic potential, ecology and presence of endohyphal bacteria is reflected in genomic diversity of Mucoromycotina.</title>
        <authorList>
            <person name="Muszewska A."/>
            <person name="Okrasinska A."/>
            <person name="Steczkiewicz K."/>
            <person name="Drgas O."/>
            <person name="Orlowska M."/>
            <person name="Perlinska-Lenart U."/>
            <person name="Aleksandrzak-Piekarczyk T."/>
            <person name="Szatraj K."/>
            <person name="Zielenkiewicz U."/>
            <person name="Pilsyk S."/>
            <person name="Malc E."/>
            <person name="Mieczkowski P."/>
            <person name="Kruszewska J.S."/>
            <person name="Biernat P."/>
            <person name="Pawlowska J."/>
        </authorList>
    </citation>
    <scope>NUCLEOTIDE SEQUENCE</scope>
    <source>
        <strain evidence="4">WA0000017839</strain>
    </source>
</reference>
<dbReference type="EMBL" id="JAEPRD010000004">
    <property type="protein sequence ID" value="KAG2213095.1"/>
    <property type="molecule type" value="Genomic_DNA"/>
</dbReference>
<sequence length="261" mass="28351">MSNQLFSLDGKVAAISGCTRGLGKSMALALAEAGADVCLLQRNVEDKSVYDLIVSMGRQCEVIYLDISIQSTLQPAIDQVIHRFSKIDILVNSAGIQKRRPAVDFLEEDWDTVMQCNLKSVWTLSQAAGKRMVAQRSGKIINIASLLSFQGGITVPAYSAAKGGVALLTKALSNEWSQHNVNVNAIAPGYIATDMNTALLEDEERSKQILGRIPANRWGSPDDFKGPVVFLASQASNYVNGEILVVDGGWMGKTIFFFFCN</sequence>
<dbReference type="FunFam" id="3.40.50.720:FF:000084">
    <property type="entry name" value="Short-chain dehydrogenase reductase"/>
    <property type="match status" value="1"/>
</dbReference>
<keyword evidence="3" id="KW-0560">Oxidoreductase</keyword>
<dbReference type="InterPro" id="IPR002347">
    <property type="entry name" value="SDR_fam"/>
</dbReference>
<dbReference type="PANTHER" id="PTHR42760:SF5">
    <property type="entry name" value="2-DEHYDRO-3-DEOXY-D-GLUCONATE 5-DEHYDROGENASE"/>
    <property type="match status" value="1"/>
</dbReference>
<dbReference type="InterPro" id="IPR020904">
    <property type="entry name" value="Sc_DH/Rdtase_CS"/>
</dbReference>
<evidence type="ECO:0000313" key="5">
    <source>
        <dbReference type="Proteomes" id="UP000603453"/>
    </source>
</evidence>
<gene>
    <name evidence="4" type="ORF">INT47_011244</name>
</gene>
<accession>A0A8H7VAB6</accession>
<evidence type="ECO:0000256" key="1">
    <source>
        <dbReference type="ARBA" id="ARBA00006484"/>
    </source>
</evidence>
<dbReference type="PRINTS" id="PR00081">
    <property type="entry name" value="GDHRDH"/>
</dbReference>
<dbReference type="Pfam" id="PF13561">
    <property type="entry name" value="adh_short_C2"/>
    <property type="match status" value="1"/>
</dbReference>